<dbReference type="InterPro" id="IPR029058">
    <property type="entry name" value="AB_hydrolase_fold"/>
</dbReference>
<dbReference type="GO" id="GO:0015031">
    <property type="term" value="P:protein transport"/>
    <property type="evidence" value="ECO:0007669"/>
    <property type="project" value="InterPro"/>
</dbReference>
<evidence type="ECO:0000313" key="2">
    <source>
        <dbReference type="Proteomes" id="UP000010847"/>
    </source>
</evidence>
<evidence type="ECO:0008006" key="3">
    <source>
        <dbReference type="Google" id="ProtNLM"/>
    </source>
</evidence>
<evidence type="ECO:0000313" key="1">
    <source>
        <dbReference type="EMBL" id="AHF08479.1"/>
    </source>
</evidence>
<organism evidence="1 2">
    <name type="scientific">Desulfitobacterium metallireducens DSM 15288</name>
    <dbReference type="NCBI Taxonomy" id="871968"/>
    <lineage>
        <taxon>Bacteria</taxon>
        <taxon>Bacillati</taxon>
        <taxon>Bacillota</taxon>
        <taxon>Clostridia</taxon>
        <taxon>Eubacteriales</taxon>
        <taxon>Desulfitobacteriaceae</taxon>
        <taxon>Desulfitobacterium</taxon>
    </lineage>
</organism>
<gene>
    <name evidence="1" type="ORF">DESME_04470</name>
</gene>
<dbReference type="eggNOG" id="COG1506">
    <property type="taxonomic scope" value="Bacteria"/>
</dbReference>
<name>W0EGZ3_9FIRM</name>
<keyword evidence="2" id="KW-1185">Reference proteome</keyword>
<dbReference type="Proteomes" id="UP000010847">
    <property type="component" value="Chromosome"/>
</dbReference>
<proteinExistence type="predicted"/>
<dbReference type="SUPFAM" id="SSF53474">
    <property type="entry name" value="alpha/beta-Hydrolases"/>
    <property type="match status" value="1"/>
</dbReference>
<accession>W0EGZ3</accession>
<dbReference type="HOGENOM" id="CLU_071230_0_0_9"/>
<dbReference type="KEGG" id="dmt:DESME_04470"/>
<dbReference type="Gene3D" id="3.40.50.1820">
    <property type="entry name" value="alpha/beta hydrolase"/>
    <property type="match status" value="1"/>
</dbReference>
<reference evidence="1 2" key="1">
    <citation type="submission" date="2013-12" db="EMBL/GenBank/DDBJ databases">
        <authorList>
            <consortium name="DOE Joint Genome Institute"/>
            <person name="Smidt H."/>
            <person name="Huntemann M."/>
            <person name="Han J."/>
            <person name="Chen A."/>
            <person name="Kyrpides N."/>
            <person name="Mavromatis K."/>
            <person name="Markowitz V."/>
            <person name="Palaniappan K."/>
            <person name="Ivanova N."/>
            <person name="Schaumberg A."/>
            <person name="Pati A."/>
            <person name="Liolios K."/>
            <person name="Nordberg H.P."/>
            <person name="Cantor M.N."/>
            <person name="Hua S.X."/>
            <person name="Woyke T."/>
        </authorList>
    </citation>
    <scope>NUCLEOTIDE SEQUENCE [LARGE SCALE GENOMIC DNA]</scope>
    <source>
        <strain evidence="2">DSM 15288</strain>
    </source>
</reference>
<dbReference type="AlphaFoldDB" id="W0EGZ3"/>
<protein>
    <recommendedName>
        <fullName evidence="3">Two component regulator three Y domain-containing protein</fullName>
    </recommendedName>
</protein>
<dbReference type="EMBL" id="CP007032">
    <property type="protein sequence ID" value="AHF08479.1"/>
    <property type="molecule type" value="Genomic_DNA"/>
</dbReference>
<sequence length="248" mass="28271">MADKFPFSGKIYKTNSPINYVLQKGVTNTHLLVIIFSGFNSPEDKIQHSYNYMRVLSPIDCHKLFILDSYGPRGCYYLGQNMSFEVETSVLSLITSIVRRLNVDWQNIVAVGSSKGGSAALYFGLKYNFGYIIAGAPQVLLADYINKTTVETARFILGEDNPKENSIHLNEIIFKQLDKIVDTEIYLLSSENDWQYQIHVKPLLDEMDKHNVKYHIKIDNAMKSHGDIATYFPNFLLNLLSDFTSSFN</sequence>